<dbReference type="Pfam" id="PF05303">
    <property type="entry name" value="GSKIP_dom"/>
    <property type="match status" value="1"/>
</dbReference>
<dbReference type="GO" id="GO:0051018">
    <property type="term" value="F:protein kinase A binding"/>
    <property type="evidence" value="ECO:0007669"/>
    <property type="project" value="TreeGrafter"/>
</dbReference>
<dbReference type="GO" id="GO:0005737">
    <property type="term" value="C:cytoplasm"/>
    <property type="evidence" value="ECO:0007669"/>
    <property type="project" value="TreeGrafter"/>
</dbReference>
<organism evidence="3">
    <name type="scientific">Octopus bimaculoides</name>
    <name type="common">California two-spotted octopus</name>
    <dbReference type="NCBI Taxonomy" id="37653"/>
    <lineage>
        <taxon>Eukaryota</taxon>
        <taxon>Metazoa</taxon>
        <taxon>Spiralia</taxon>
        <taxon>Lophotrochozoa</taxon>
        <taxon>Mollusca</taxon>
        <taxon>Cephalopoda</taxon>
        <taxon>Coleoidea</taxon>
        <taxon>Octopodiformes</taxon>
        <taxon>Octopoda</taxon>
        <taxon>Incirrata</taxon>
        <taxon>Octopodidae</taxon>
        <taxon>Octopus</taxon>
    </lineage>
</organism>
<name>A0A0L8H9Q0_OCTBM</name>
<dbReference type="GO" id="GO:0060828">
    <property type="term" value="P:regulation of canonical Wnt signaling pathway"/>
    <property type="evidence" value="ECO:0007669"/>
    <property type="project" value="InterPro"/>
</dbReference>
<dbReference type="Gene3D" id="3.30.2280.10">
    <property type="entry name" value="Hypothetical protein (hspc210)"/>
    <property type="match status" value="1"/>
</dbReference>
<dbReference type="InterPro" id="IPR023231">
    <property type="entry name" value="GSKIP_dom_sf"/>
</dbReference>
<protein>
    <recommendedName>
        <fullName evidence="2">GSKIP domain-containing protein</fullName>
    </recommendedName>
</protein>
<dbReference type="PANTHER" id="PTHR12490">
    <property type="entry name" value="GSK3B-INTERACTING PROTEIN"/>
    <property type="match status" value="1"/>
</dbReference>
<sequence length="131" mass="14914">MADTDSTLCDDEEYTLKIEAESVVNEIAYAVKCVQLSDVLPSADNLIYLNLRTKENQKYCVQLSTEGFQIVGHDFDSLDNVSNGKYFETIYSLLDNVSPEYRNSFGDVLLSKLQKVQEQQQEQVSEKDDLQ</sequence>
<comment type="similarity">
    <text evidence="1">Belongs to the GSKIP family.</text>
</comment>
<dbReference type="EMBL" id="KQ418783">
    <property type="protein sequence ID" value="KOF85927.1"/>
    <property type="molecule type" value="Genomic_DNA"/>
</dbReference>
<proteinExistence type="inferred from homology"/>
<feature type="domain" description="GSKIP" evidence="2">
    <location>
        <begin position="17"/>
        <end position="115"/>
    </location>
</feature>
<dbReference type="OrthoDB" id="5804279at2759"/>
<gene>
    <name evidence="3" type="ORF">OCBIM_22019553mg</name>
</gene>
<dbReference type="InterPro" id="IPR037395">
    <property type="entry name" value="GSKIP"/>
</dbReference>
<dbReference type="STRING" id="37653.A0A0L8H9Q0"/>
<dbReference type="OMA" id="FAVTEMH"/>
<dbReference type="SUPFAM" id="SSF103107">
    <property type="entry name" value="Hypothetical protein c14orf129, hspc210"/>
    <property type="match status" value="1"/>
</dbReference>
<evidence type="ECO:0000259" key="2">
    <source>
        <dbReference type="Pfam" id="PF05303"/>
    </source>
</evidence>
<dbReference type="GO" id="GO:0019207">
    <property type="term" value="F:kinase regulator activity"/>
    <property type="evidence" value="ECO:0007669"/>
    <property type="project" value="TreeGrafter"/>
</dbReference>
<evidence type="ECO:0000313" key="3">
    <source>
        <dbReference type="EMBL" id="KOF85927.1"/>
    </source>
</evidence>
<reference evidence="3" key="1">
    <citation type="submission" date="2015-07" db="EMBL/GenBank/DDBJ databases">
        <title>MeaNS - Measles Nucleotide Surveillance Program.</title>
        <authorList>
            <person name="Tran T."/>
            <person name="Druce J."/>
        </authorList>
    </citation>
    <scope>NUCLEOTIDE SEQUENCE</scope>
    <source>
        <strain evidence="3">UCB-OBI-ISO-001</strain>
        <tissue evidence="3">Gonad</tissue>
    </source>
</reference>
<accession>A0A0L8H9Q0</accession>
<dbReference type="PANTHER" id="PTHR12490:SF4">
    <property type="entry name" value="GSK3B-INTERACTING PROTEIN"/>
    <property type="match status" value="1"/>
</dbReference>
<dbReference type="InterPro" id="IPR007967">
    <property type="entry name" value="GSKIP_dom"/>
</dbReference>
<dbReference type="AlphaFoldDB" id="A0A0L8H9Q0"/>
<evidence type="ECO:0000256" key="1">
    <source>
        <dbReference type="ARBA" id="ARBA00009571"/>
    </source>
</evidence>